<accession>A0AAU8FS32</accession>
<organism evidence="2">
    <name type="scientific">Dyadobacter sp. 676</name>
    <dbReference type="NCBI Taxonomy" id="3088362"/>
    <lineage>
        <taxon>Bacteria</taxon>
        <taxon>Pseudomonadati</taxon>
        <taxon>Bacteroidota</taxon>
        <taxon>Cytophagia</taxon>
        <taxon>Cytophagales</taxon>
        <taxon>Spirosomataceae</taxon>
        <taxon>Dyadobacter</taxon>
    </lineage>
</organism>
<sequence length="211" mass="23300">MRKKVWVGGPSMGFSYYTSNGNQYGLVESEDTYPNTICWNGNPTSTNVVTTLFGTTSASWTKISSTPASLLWSSTGFGNMSITFKAIGEKGVFRLTTSNVCGSITKFHGFQAVSCAGFTAFPNPASDELTIQFENTESLNYLHNEIQLIDEKSQKNVKTVNLSEIFVLKQFENGNQIKLKVSDLPRGTYYLRGIPAEGSKMEVETLRILLE</sequence>
<protein>
    <submittedName>
        <fullName evidence="2">T9SS type A sorting domain-containing protein</fullName>
    </submittedName>
</protein>
<dbReference type="InterPro" id="IPR026444">
    <property type="entry name" value="Secre_tail"/>
</dbReference>
<gene>
    <name evidence="2" type="ORF">ABV298_09615</name>
</gene>
<name>A0AAU8FS32_9BACT</name>
<evidence type="ECO:0000313" key="2">
    <source>
        <dbReference type="EMBL" id="XCH26627.1"/>
    </source>
</evidence>
<feature type="domain" description="Secretion system C-terminal sorting" evidence="1">
    <location>
        <begin position="121"/>
        <end position="192"/>
    </location>
</feature>
<dbReference type="Pfam" id="PF18962">
    <property type="entry name" value="Por_Secre_tail"/>
    <property type="match status" value="1"/>
</dbReference>
<evidence type="ECO:0000259" key="1">
    <source>
        <dbReference type="Pfam" id="PF18962"/>
    </source>
</evidence>
<reference evidence="2" key="1">
    <citation type="submission" date="2024-06" db="EMBL/GenBank/DDBJ databases">
        <title>Sequencing and assembly of the genome of Dyadobacter sp. strain 676, a symbiont of Cyamopsis tetragonoloba.</title>
        <authorList>
            <person name="Guro P."/>
            <person name="Sazanova A."/>
            <person name="Kuznetsova I."/>
            <person name="Belimov A."/>
            <person name="Safronova V."/>
        </authorList>
    </citation>
    <scope>NUCLEOTIDE SEQUENCE</scope>
    <source>
        <strain evidence="2">676</strain>
    </source>
</reference>
<proteinExistence type="predicted"/>
<dbReference type="AlphaFoldDB" id="A0AAU8FS32"/>
<dbReference type="RefSeq" id="WP_353721911.1">
    <property type="nucleotide sequence ID" value="NZ_CP159289.1"/>
</dbReference>
<dbReference type="EMBL" id="CP159289">
    <property type="protein sequence ID" value="XCH26627.1"/>
    <property type="molecule type" value="Genomic_DNA"/>
</dbReference>